<evidence type="ECO:0000256" key="1">
    <source>
        <dbReference type="ARBA" id="ARBA00023002"/>
    </source>
</evidence>
<feature type="domain" description="Flavin reductase like" evidence="2">
    <location>
        <begin position="10"/>
        <end position="153"/>
    </location>
</feature>
<sequence>MDTRQFRNALGRFATGVAVITAKGPEEAPIGMTMSSFNAVSLDPPLVLFSVDRRANSLPAILAAEGYAVNVLGQDQQPLSDRFARAGIDKWAGVTHRLGHAEAPLLEGAIAHFECAPHAVHEAGDHVIVVARVLRFAACDEAPLIFFGGRYRGLAGTANTP</sequence>
<reference evidence="3" key="1">
    <citation type="submission" date="2022-04" db="EMBL/GenBank/DDBJ databases">
        <title>Roseomonas acroporae sp. nov., isolated from coral Acropora digitifera.</title>
        <authorList>
            <person name="Sun H."/>
        </authorList>
    </citation>
    <scope>NUCLEOTIDE SEQUENCE</scope>
    <source>
        <strain evidence="3">NAR14</strain>
    </source>
</reference>
<dbReference type="GO" id="GO:0010181">
    <property type="term" value="F:FMN binding"/>
    <property type="evidence" value="ECO:0007669"/>
    <property type="project" value="InterPro"/>
</dbReference>
<dbReference type="GO" id="GO:0006208">
    <property type="term" value="P:pyrimidine nucleobase catabolic process"/>
    <property type="evidence" value="ECO:0007669"/>
    <property type="project" value="TreeGrafter"/>
</dbReference>
<dbReference type="EMBL" id="JALPRX010000031">
    <property type="protein sequence ID" value="MCK8784420.1"/>
    <property type="molecule type" value="Genomic_DNA"/>
</dbReference>
<dbReference type="InterPro" id="IPR002563">
    <property type="entry name" value="Flavin_Rdtase-like_dom"/>
</dbReference>
<dbReference type="InterPro" id="IPR012349">
    <property type="entry name" value="Split_barrel_FMN-bd"/>
</dbReference>
<comment type="caution">
    <text evidence="3">The sequence shown here is derived from an EMBL/GenBank/DDBJ whole genome shotgun (WGS) entry which is preliminary data.</text>
</comment>
<name>A0A9X1Y798_9PROT</name>
<keyword evidence="1" id="KW-0560">Oxidoreductase</keyword>
<dbReference type="Gene3D" id="2.30.110.10">
    <property type="entry name" value="Electron Transport, Fmn-binding Protein, Chain A"/>
    <property type="match status" value="1"/>
</dbReference>
<dbReference type="PANTHER" id="PTHR30466:SF1">
    <property type="entry name" value="FMN REDUCTASE (NADH) RUTF"/>
    <property type="match status" value="1"/>
</dbReference>
<dbReference type="AlphaFoldDB" id="A0A9X1Y798"/>
<evidence type="ECO:0000313" key="3">
    <source>
        <dbReference type="EMBL" id="MCK8784420.1"/>
    </source>
</evidence>
<accession>A0A9X1Y798</accession>
<dbReference type="SUPFAM" id="SSF50475">
    <property type="entry name" value="FMN-binding split barrel"/>
    <property type="match status" value="1"/>
</dbReference>
<dbReference type="PANTHER" id="PTHR30466">
    <property type="entry name" value="FLAVIN REDUCTASE"/>
    <property type="match status" value="1"/>
</dbReference>
<proteinExistence type="predicted"/>
<evidence type="ECO:0000259" key="2">
    <source>
        <dbReference type="SMART" id="SM00903"/>
    </source>
</evidence>
<dbReference type="SMART" id="SM00903">
    <property type="entry name" value="Flavin_Reduct"/>
    <property type="match status" value="1"/>
</dbReference>
<dbReference type="Pfam" id="PF01613">
    <property type="entry name" value="Flavin_Reduct"/>
    <property type="match status" value="1"/>
</dbReference>
<organism evidence="3 4">
    <name type="scientific">Roseomonas acroporae</name>
    <dbReference type="NCBI Taxonomy" id="2937791"/>
    <lineage>
        <taxon>Bacteria</taxon>
        <taxon>Pseudomonadati</taxon>
        <taxon>Pseudomonadota</taxon>
        <taxon>Alphaproteobacteria</taxon>
        <taxon>Acetobacterales</taxon>
        <taxon>Roseomonadaceae</taxon>
        <taxon>Roseomonas</taxon>
    </lineage>
</organism>
<protein>
    <submittedName>
        <fullName evidence="3">Flavin reductase family protein</fullName>
    </submittedName>
</protein>
<evidence type="ECO:0000313" key="4">
    <source>
        <dbReference type="Proteomes" id="UP001139516"/>
    </source>
</evidence>
<dbReference type="Proteomes" id="UP001139516">
    <property type="component" value="Unassembled WGS sequence"/>
</dbReference>
<gene>
    <name evidence="3" type="ORF">M0638_08515</name>
</gene>
<dbReference type="GO" id="GO:0042602">
    <property type="term" value="F:riboflavin reductase (NADPH) activity"/>
    <property type="evidence" value="ECO:0007669"/>
    <property type="project" value="TreeGrafter"/>
</dbReference>
<dbReference type="InterPro" id="IPR050268">
    <property type="entry name" value="NADH-dep_flavin_reductase"/>
</dbReference>
<dbReference type="RefSeq" id="WP_248666546.1">
    <property type="nucleotide sequence ID" value="NZ_JALPRX010000031.1"/>
</dbReference>
<keyword evidence="4" id="KW-1185">Reference proteome</keyword>